<dbReference type="Proteomes" id="UP000270468">
    <property type="component" value="Unassembled WGS sequence"/>
</dbReference>
<accession>A0A3P5WNN7</accession>
<evidence type="ECO:0000313" key="3">
    <source>
        <dbReference type="Proteomes" id="UP000270468"/>
    </source>
</evidence>
<organism evidence="2 3">
    <name type="scientific">Filibacter tadaridae</name>
    <dbReference type="NCBI Taxonomy" id="2483811"/>
    <lineage>
        <taxon>Bacteria</taxon>
        <taxon>Bacillati</taxon>
        <taxon>Bacillota</taxon>
        <taxon>Bacilli</taxon>
        <taxon>Bacillales</taxon>
        <taxon>Caryophanaceae</taxon>
        <taxon>Filibacter</taxon>
    </lineage>
</organism>
<keyword evidence="1" id="KW-0812">Transmembrane</keyword>
<protein>
    <recommendedName>
        <fullName evidence="4">Phosphatase</fullName>
    </recommendedName>
</protein>
<gene>
    <name evidence="2" type="ORF">FILTAD_00875</name>
</gene>
<reference evidence="2 3" key="1">
    <citation type="submission" date="2018-11" db="EMBL/GenBank/DDBJ databases">
        <authorList>
            <person name="Criscuolo A."/>
        </authorList>
    </citation>
    <scope>NUCLEOTIDE SEQUENCE [LARGE SCALE GENOMIC DNA]</scope>
    <source>
        <strain evidence="2">ATB-66</strain>
    </source>
</reference>
<feature type="transmembrane region" description="Helical" evidence="1">
    <location>
        <begin position="38"/>
        <end position="67"/>
    </location>
</feature>
<proteinExistence type="predicted"/>
<keyword evidence="3" id="KW-1185">Reference proteome</keyword>
<keyword evidence="1" id="KW-1133">Transmembrane helix</keyword>
<dbReference type="AlphaFoldDB" id="A0A3P5WNN7"/>
<evidence type="ECO:0000256" key="1">
    <source>
        <dbReference type="SAM" id="Phobius"/>
    </source>
</evidence>
<dbReference type="EMBL" id="UXAV01000025">
    <property type="protein sequence ID" value="VDC23358.1"/>
    <property type="molecule type" value="Genomic_DNA"/>
</dbReference>
<name>A0A3P5WNN7_9BACL</name>
<feature type="transmembrane region" description="Helical" evidence="1">
    <location>
        <begin position="87"/>
        <end position="107"/>
    </location>
</feature>
<evidence type="ECO:0008006" key="4">
    <source>
        <dbReference type="Google" id="ProtNLM"/>
    </source>
</evidence>
<keyword evidence="1" id="KW-0472">Membrane</keyword>
<evidence type="ECO:0000313" key="2">
    <source>
        <dbReference type="EMBL" id="VDC23358.1"/>
    </source>
</evidence>
<sequence length="113" mass="12312">MKYFVKVGYWNTHLTSITGPFWSIKRVGRVIEIKNTNIGLILLLSSAIIYGSALISTSIYSLTLGGVDGQGWDSEYGIFGTALREVGTLPLIIAVLLGIVGIVLLAIQERKAW</sequence>